<feature type="compositionally biased region" description="Basic and acidic residues" evidence="1">
    <location>
        <begin position="28"/>
        <end position="37"/>
    </location>
</feature>
<feature type="compositionally biased region" description="Basic and acidic residues" evidence="1">
    <location>
        <begin position="78"/>
        <end position="89"/>
    </location>
</feature>
<feature type="domain" description="DUF3152" evidence="3">
    <location>
        <begin position="187"/>
        <end position="390"/>
    </location>
</feature>
<protein>
    <recommendedName>
        <fullName evidence="3">DUF3152 domain-containing protein</fullName>
    </recommendedName>
</protein>
<dbReference type="SUPFAM" id="SSF55486">
    <property type="entry name" value="Metalloproteases ('zincins'), catalytic domain"/>
    <property type="match status" value="1"/>
</dbReference>
<feature type="region of interest" description="Disordered" evidence="1">
    <location>
        <begin position="1"/>
        <end position="106"/>
    </location>
</feature>
<feature type="transmembrane region" description="Helical" evidence="2">
    <location>
        <begin position="123"/>
        <end position="141"/>
    </location>
</feature>
<keyword evidence="5" id="KW-1185">Reference proteome</keyword>
<keyword evidence="2" id="KW-0472">Membrane</keyword>
<evidence type="ECO:0000313" key="4">
    <source>
        <dbReference type="EMBL" id="GGF25585.1"/>
    </source>
</evidence>
<organism evidence="4 5">
    <name type="scientific">Williamsia phyllosphaerae</name>
    <dbReference type="NCBI Taxonomy" id="885042"/>
    <lineage>
        <taxon>Bacteria</taxon>
        <taxon>Bacillati</taxon>
        <taxon>Actinomycetota</taxon>
        <taxon>Actinomycetes</taxon>
        <taxon>Mycobacteriales</taxon>
        <taxon>Nocardiaceae</taxon>
        <taxon>Williamsia</taxon>
    </lineage>
</organism>
<dbReference type="Proteomes" id="UP000632454">
    <property type="component" value="Unassembled WGS sequence"/>
</dbReference>
<accession>A0ABQ1URU7</accession>
<name>A0ABQ1URU7_9NOCA</name>
<evidence type="ECO:0000259" key="3">
    <source>
        <dbReference type="Pfam" id="PF11350"/>
    </source>
</evidence>
<evidence type="ECO:0000256" key="2">
    <source>
        <dbReference type="SAM" id="Phobius"/>
    </source>
</evidence>
<proteinExistence type="predicted"/>
<keyword evidence="2" id="KW-1133">Transmembrane helix</keyword>
<evidence type="ECO:0000256" key="1">
    <source>
        <dbReference type="SAM" id="MobiDB-lite"/>
    </source>
</evidence>
<evidence type="ECO:0000313" key="5">
    <source>
        <dbReference type="Proteomes" id="UP000632454"/>
    </source>
</evidence>
<gene>
    <name evidence="4" type="ORF">GCM10007298_21810</name>
</gene>
<comment type="caution">
    <text evidence="4">The sequence shown here is derived from an EMBL/GenBank/DDBJ whole genome shotgun (WGS) entry which is preliminary data.</text>
</comment>
<reference evidence="5" key="1">
    <citation type="journal article" date="2019" name="Int. J. Syst. Evol. Microbiol.">
        <title>The Global Catalogue of Microorganisms (GCM) 10K type strain sequencing project: providing services to taxonomists for standard genome sequencing and annotation.</title>
        <authorList>
            <consortium name="The Broad Institute Genomics Platform"/>
            <consortium name="The Broad Institute Genome Sequencing Center for Infectious Disease"/>
            <person name="Wu L."/>
            <person name="Ma J."/>
        </authorList>
    </citation>
    <scope>NUCLEOTIDE SEQUENCE [LARGE SCALE GENOMIC DNA]</scope>
    <source>
        <strain evidence="5">CCM 7855</strain>
    </source>
</reference>
<dbReference type="InterPro" id="IPR022603">
    <property type="entry name" value="DUF3152"/>
</dbReference>
<sequence length="392" mass="41618">MSTAGGGPRVPGPAGERSTDRGAAVPPARERIREGTRSARSSSRRAPGQAARTPRASQSGPIRATDRDASPGAAPRSRPGDDQPLRAHWDPTAADVGRAPMPRPERRTQSALGRFLHTYGWRAYAIPVLVVLTVLLIVATVRDSGASSTAQTAPGTGVRNTNVNAATTAIGAPTGGASATVLPAGQLPAGGSFTEVGRKSWRVIPGTTGVVGNASRVYTYTVEAENGLVPQDYGSDTIFAKLVDATLANPKSWIGGGKVAFRRIAGGNPDFRVSLTSTGTTRELCGYQIKLESSCYYPPEARVTLNEARWVRGAVAYQGDDLLYRQYQINHEVGHAIGYEQHEPCESDGGLAPVMMQQSFGVANSEIMALDPDMRANRDLVCRANPWPFPTR</sequence>
<dbReference type="Pfam" id="PF11350">
    <property type="entry name" value="DUF3152"/>
    <property type="match status" value="1"/>
</dbReference>
<keyword evidence="2" id="KW-0812">Transmembrane</keyword>
<dbReference type="EMBL" id="BMCS01000001">
    <property type="protein sequence ID" value="GGF25585.1"/>
    <property type="molecule type" value="Genomic_DNA"/>
</dbReference>